<gene>
    <name evidence="1" type="ORF">PIIN_09651</name>
</gene>
<name>G4TWG8_SERID</name>
<accession>G4TWG8</accession>
<keyword evidence="2" id="KW-1185">Reference proteome</keyword>
<dbReference type="InParanoid" id="G4TWG8"/>
<sequence length="168" mass="18007">MQGSWRNALVTLEERVAVFVRICLTRLTFAPTEARYAGTCRAPERATRVVPHPIAVANSSVAFLAPGRPQGPIDSLPLIPQISLDENSDVDSSKMELVAIQSLLRVSSRAPSQPLSITGGSIPAGWIPNANSDENQPPFHYVGSSARRMTASHNAMEIGAAHVLLSLN</sequence>
<evidence type="ECO:0000313" key="2">
    <source>
        <dbReference type="Proteomes" id="UP000007148"/>
    </source>
</evidence>
<comment type="caution">
    <text evidence="1">The sequence shown here is derived from an EMBL/GenBank/DDBJ whole genome shotgun (WGS) entry which is preliminary data.</text>
</comment>
<dbReference type="EMBL" id="CAFZ01000494">
    <property type="protein sequence ID" value="CCA75661.1"/>
    <property type="molecule type" value="Genomic_DNA"/>
</dbReference>
<evidence type="ECO:0000313" key="1">
    <source>
        <dbReference type="EMBL" id="CCA75661.1"/>
    </source>
</evidence>
<organism evidence="1 2">
    <name type="scientific">Serendipita indica (strain DSM 11827)</name>
    <name type="common">Root endophyte fungus</name>
    <name type="synonym">Piriformospora indica</name>
    <dbReference type="NCBI Taxonomy" id="1109443"/>
    <lineage>
        <taxon>Eukaryota</taxon>
        <taxon>Fungi</taxon>
        <taxon>Dikarya</taxon>
        <taxon>Basidiomycota</taxon>
        <taxon>Agaricomycotina</taxon>
        <taxon>Agaricomycetes</taxon>
        <taxon>Sebacinales</taxon>
        <taxon>Serendipitaceae</taxon>
        <taxon>Serendipita</taxon>
    </lineage>
</organism>
<dbReference type="Proteomes" id="UP000007148">
    <property type="component" value="Unassembled WGS sequence"/>
</dbReference>
<dbReference type="HOGENOM" id="CLU_1587156_0_0_1"/>
<protein>
    <submittedName>
        <fullName evidence="1">Uncharacterized protein</fullName>
    </submittedName>
</protein>
<reference evidence="1 2" key="1">
    <citation type="journal article" date="2011" name="PLoS Pathog.">
        <title>Endophytic Life Strategies Decoded by Genome and Transcriptome Analyses of the Mutualistic Root Symbiont Piriformospora indica.</title>
        <authorList>
            <person name="Zuccaro A."/>
            <person name="Lahrmann U."/>
            <person name="Guldener U."/>
            <person name="Langen G."/>
            <person name="Pfiffi S."/>
            <person name="Biedenkopf D."/>
            <person name="Wong P."/>
            <person name="Samans B."/>
            <person name="Grimm C."/>
            <person name="Basiewicz M."/>
            <person name="Murat C."/>
            <person name="Martin F."/>
            <person name="Kogel K.H."/>
        </authorList>
    </citation>
    <scope>NUCLEOTIDE SEQUENCE [LARGE SCALE GENOMIC DNA]</scope>
    <source>
        <strain evidence="1 2">DSM 11827</strain>
    </source>
</reference>
<proteinExistence type="predicted"/>
<dbReference type="AlphaFoldDB" id="G4TWG8"/>